<protein>
    <submittedName>
        <fullName evidence="1">Uncharacterized protein</fullName>
    </submittedName>
</protein>
<comment type="caution">
    <text evidence="1">The sequence shown here is derived from an EMBL/GenBank/DDBJ whole genome shotgun (WGS) entry which is preliminary data.</text>
</comment>
<dbReference type="EMBL" id="CM042033">
    <property type="protein sequence ID" value="KAI3774318.1"/>
    <property type="molecule type" value="Genomic_DNA"/>
</dbReference>
<reference evidence="2" key="1">
    <citation type="journal article" date="2022" name="Mol. Ecol. Resour.">
        <title>The genomes of chicory, endive, great burdock and yacon provide insights into Asteraceae palaeo-polyploidization history and plant inulin production.</title>
        <authorList>
            <person name="Fan W."/>
            <person name="Wang S."/>
            <person name="Wang H."/>
            <person name="Wang A."/>
            <person name="Jiang F."/>
            <person name="Liu H."/>
            <person name="Zhao H."/>
            <person name="Xu D."/>
            <person name="Zhang Y."/>
        </authorList>
    </citation>
    <scope>NUCLEOTIDE SEQUENCE [LARGE SCALE GENOMIC DNA]</scope>
    <source>
        <strain evidence="2">cv. Yunnan</strain>
    </source>
</reference>
<sequence length="193" mass="21845">MLARCEDSNLALNLEKCHFMVKEGIVLGHKISKNGIEVDKAKVETISMLPPLNSVKGIRSLLGHAGFYRRFIKDFSLIARPLTQLLEKDRPFLFSDDCLVSFETLQKKLINASIMMAPDCTKSFELMCDASDYAVGAFLGQRSEKHFHPIHYASKTLNDTQENYTTTEKELLAVVFAFDKFCSYLVDPPTTRI</sequence>
<gene>
    <name evidence="1" type="ORF">L1987_48869</name>
</gene>
<dbReference type="Proteomes" id="UP001056120">
    <property type="component" value="Linkage Group LG16"/>
</dbReference>
<proteinExistence type="predicted"/>
<accession>A0ACB9FU59</accession>
<organism evidence="1 2">
    <name type="scientific">Smallanthus sonchifolius</name>
    <dbReference type="NCBI Taxonomy" id="185202"/>
    <lineage>
        <taxon>Eukaryota</taxon>
        <taxon>Viridiplantae</taxon>
        <taxon>Streptophyta</taxon>
        <taxon>Embryophyta</taxon>
        <taxon>Tracheophyta</taxon>
        <taxon>Spermatophyta</taxon>
        <taxon>Magnoliopsida</taxon>
        <taxon>eudicotyledons</taxon>
        <taxon>Gunneridae</taxon>
        <taxon>Pentapetalae</taxon>
        <taxon>asterids</taxon>
        <taxon>campanulids</taxon>
        <taxon>Asterales</taxon>
        <taxon>Asteraceae</taxon>
        <taxon>Asteroideae</taxon>
        <taxon>Heliantheae alliance</taxon>
        <taxon>Millerieae</taxon>
        <taxon>Smallanthus</taxon>
    </lineage>
</organism>
<name>A0ACB9FU59_9ASTR</name>
<evidence type="ECO:0000313" key="2">
    <source>
        <dbReference type="Proteomes" id="UP001056120"/>
    </source>
</evidence>
<keyword evidence="2" id="KW-1185">Reference proteome</keyword>
<evidence type="ECO:0000313" key="1">
    <source>
        <dbReference type="EMBL" id="KAI3774318.1"/>
    </source>
</evidence>
<reference evidence="1 2" key="2">
    <citation type="journal article" date="2022" name="Mol. Ecol. Resour.">
        <title>The genomes of chicory, endive, great burdock and yacon provide insights into Asteraceae paleo-polyploidization history and plant inulin production.</title>
        <authorList>
            <person name="Fan W."/>
            <person name="Wang S."/>
            <person name="Wang H."/>
            <person name="Wang A."/>
            <person name="Jiang F."/>
            <person name="Liu H."/>
            <person name="Zhao H."/>
            <person name="Xu D."/>
            <person name="Zhang Y."/>
        </authorList>
    </citation>
    <scope>NUCLEOTIDE SEQUENCE [LARGE SCALE GENOMIC DNA]</scope>
    <source>
        <strain evidence="2">cv. Yunnan</strain>
        <tissue evidence="1">Leaves</tissue>
    </source>
</reference>